<keyword evidence="3 8" id="KW-0378">Hydrolase</keyword>
<gene>
    <name evidence="8" type="ORF">BDD14_2686</name>
</gene>
<accession>A0A4Q7YV26</accession>
<evidence type="ECO:0000256" key="6">
    <source>
        <dbReference type="SAM" id="MobiDB-lite"/>
    </source>
</evidence>
<dbReference type="InterPro" id="IPR024087">
    <property type="entry name" value="Creatininase-like_sf"/>
</dbReference>
<dbReference type="PANTHER" id="PTHR35005">
    <property type="entry name" value="3-DEHYDRO-SCYLLO-INOSOSE HYDROLASE"/>
    <property type="match status" value="1"/>
</dbReference>
<comment type="similarity">
    <text evidence="5">Belongs to the creatininase superfamily.</text>
</comment>
<comment type="caution">
    <text evidence="8">The sequence shown here is derived from an EMBL/GenBank/DDBJ whole genome shotgun (WGS) entry which is preliminary data.</text>
</comment>
<proteinExistence type="inferred from homology"/>
<dbReference type="SUPFAM" id="SSF102215">
    <property type="entry name" value="Creatininase"/>
    <property type="match status" value="1"/>
</dbReference>
<keyword evidence="9" id="KW-1185">Reference proteome</keyword>
<dbReference type="GO" id="GO:0046872">
    <property type="term" value="F:metal ion binding"/>
    <property type="evidence" value="ECO:0007669"/>
    <property type="project" value="UniProtKB-KW"/>
</dbReference>
<dbReference type="GO" id="GO:0009231">
    <property type="term" value="P:riboflavin biosynthetic process"/>
    <property type="evidence" value="ECO:0007669"/>
    <property type="project" value="TreeGrafter"/>
</dbReference>
<evidence type="ECO:0000256" key="7">
    <source>
        <dbReference type="SAM" id="SignalP"/>
    </source>
</evidence>
<evidence type="ECO:0000256" key="5">
    <source>
        <dbReference type="ARBA" id="ARBA00024029"/>
    </source>
</evidence>
<keyword evidence="2" id="KW-0479">Metal-binding</keyword>
<dbReference type="GO" id="GO:0016811">
    <property type="term" value="F:hydrolase activity, acting on carbon-nitrogen (but not peptide) bonds, in linear amides"/>
    <property type="evidence" value="ECO:0007669"/>
    <property type="project" value="TreeGrafter"/>
</dbReference>
<sequence length="307" mass="33808">MSRTTAGRNLKRYSFATSLLISTVLGAGPLAVAQAGSPQAKLSVHWEELTGPDFVKAIKAAQGTCLLPIGILEKHGPHLPLGSDLLNARYVAEHAAQQQYTVVFPAYYFGQIAEARQEPGTVSYSREMQLAMLQATTDEMGRNGCKKILIINGHGGNNHLLPYFAQTQLDKPHDYVVYVFDRRTPTSGGPQKKTTNDQHAGESETSKLLIVRPDLVHLDRANEESGGDQHHQSLPEGVYTGIWWYASFPDHYAGDGSAATHELGEYQINWWVDSVSKVLAAIKADNVSLKLQQEFFDKTTHPIDTPQ</sequence>
<evidence type="ECO:0000313" key="8">
    <source>
        <dbReference type="EMBL" id="RZU41184.1"/>
    </source>
</evidence>
<evidence type="ECO:0000256" key="2">
    <source>
        <dbReference type="ARBA" id="ARBA00022723"/>
    </source>
</evidence>
<dbReference type="Pfam" id="PF02633">
    <property type="entry name" value="Creatininase"/>
    <property type="match status" value="1"/>
</dbReference>
<organism evidence="8 9">
    <name type="scientific">Edaphobacter modestus</name>
    <dbReference type="NCBI Taxonomy" id="388466"/>
    <lineage>
        <taxon>Bacteria</taxon>
        <taxon>Pseudomonadati</taxon>
        <taxon>Acidobacteriota</taxon>
        <taxon>Terriglobia</taxon>
        <taxon>Terriglobales</taxon>
        <taxon>Acidobacteriaceae</taxon>
        <taxon>Edaphobacter</taxon>
    </lineage>
</organism>
<evidence type="ECO:0000256" key="3">
    <source>
        <dbReference type="ARBA" id="ARBA00022801"/>
    </source>
</evidence>
<evidence type="ECO:0000256" key="1">
    <source>
        <dbReference type="ARBA" id="ARBA00001947"/>
    </source>
</evidence>
<feature type="compositionally biased region" description="Basic and acidic residues" evidence="6">
    <location>
        <begin position="194"/>
        <end position="204"/>
    </location>
</feature>
<reference evidence="8 9" key="1">
    <citation type="submission" date="2019-02" db="EMBL/GenBank/DDBJ databases">
        <title>Genomic Encyclopedia of Archaeal and Bacterial Type Strains, Phase II (KMG-II): from individual species to whole genera.</title>
        <authorList>
            <person name="Goeker M."/>
        </authorList>
    </citation>
    <scope>NUCLEOTIDE SEQUENCE [LARGE SCALE GENOMIC DNA]</scope>
    <source>
        <strain evidence="8 9">DSM 18101</strain>
    </source>
</reference>
<evidence type="ECO:0000256" key="4">
    <source>
        <dbReference type="ARBA" id="ARBA00022833"/>
    </source>
</evidence>
<dbReference type="EMBL" id="SHKW01000001">
    <property type="protein sequence ID" value="RZU41184.1"/>
    <property type="molecule type" value="Genomic_DNA"/>
</dbReference>
<dbReference type="InterPro" id="IPR003785">
    <property type="entry name" value="Creatininase/forma_Hydrolase"/>
</dbReference>
<keyword evidence="7" id="KW-0732">Signal</keyword>
<dbReference type="PANTHER" id="PTHR35005:SF1">
    <property type="entry name" value="2-AMINO-5-FORMYLAMINO-6-RIBOSYLAMINOPYRIMIDIN-4(3H)-ONE 5'-MONOPHOSPHATE DEFORMYLASE"/>
    <property type="match status" value="1"/>
</dbReference>
<dbReference type="Gene3D" id="3.40.50.10310">
    <property type="entry name" value="Creatininase"/>
    <property type="match status" value="1"/>
</dbReference>
<feature type="chain" id="PRO_5020845028" evidence="7">
    <location>
        <begin position="28"/>
        <end position="307"/>
    </location>
</feature>
<dbReference type="RefSeq" id="WP_242617920.1">
    <property type="nucleotide sequence ID" value="NZ_SHKW01000001.1"/>
</dbReference>
<dbReference type="Proteomes" id="UP000292958">
    <property type="component" value="Unassembled WGS sequence"/>
</dbReference>
<dbReference type="AlphaFoldDB" id="A0A4Q7YV26"/>
<comment type="cofactor">
    <cofactor evidence="1">
        <name>Zn(2+)</name>
        <dbReference type="ChEBI" id="CHEBI:29105"/>
    </cofactor>
</comment>
<name>A0A4Q7YV26_9BACT</name>
<keyword evidence="4" id="KW-0862">Zinc</keyword>
<evidence type="ECO:0000313" key="9">
    <source>
        <dbReference type="Proteomes" id="UP000292958"/>
    </source>
</evidence>
<feature type="region of interest" description="Disordered" evidence="6">
    <location>
        <begin position="182"/>
        <end position="204"/>
    </location>
</feature>
<feature type="signal peptide" evidence="7">
    <location>
        <begin position="1"/>
        <end position="27"/>
    </location>
</feature>
<protein>
    <submittedName>
        <fullName evidence="8">Creatinine amidohydrolase</fullName>
    </submittedName>
</protein>